<gene>
    <name evidence="1" type="ORF">KEH51_23605</name>
</gene>
<organism evidence="1 2">
    <name type="scientific">Peribacillus frigoritolerans</name>
    <dbReference type="NCBI Taxonomy" id="450367"/>
    <lineage>
        <taxon>Bacteria</taxon>
        <taxon>Bacillati</taxon>
        <taxon>Bacillota</taxon>
        <taxon>Bacilli</taxon>
        <taxon>Bacillales</taxon>
        <taxon>Bacillaceae</taxon>
        <taxon>Peribacillus</taxon>
    </lineage>
</organism>
<dbReference type="EMBL" id="JAGTPW010000055">
    <property type="protein sequence ID" value="MBR8645887.1"/>
    <property type="molecule type" value="Genomic_DNA"/>
</dbReference>
<dbReference type="Proteomes" id="UP000680045">
    <property type="component" value="Unassembled WGS sequence"/>
</dbReference>
<proteinExistence type="predicted"/>
<protein>
    <submittedName>
        <fullName evidence="1">Uncharacterized protein</fullName>
    </submittedName>
</protein>
<name>A0A941J6A2_9BACI</name>
<evidence type="ECO:0000313" key="2">
    <source>
        <dbReference type="Proteomes" id="UP000680045"/>
    </source>
</evidence>
<comment type="caution">
    <text evidence="1">The sequence shown here is derived from an EMBL/GenBank/DDBJ whole genome shotgun (WGS) entry which is preliminary data.</text>
</comment>
<reference evidence="1" key="1">
    <citation type="submission" date="2021-04" db="EMBL/GenBank/DDBJ databases">
        <title>Whole genome sequencing of Enterococci isolates from hospitalized patients.</title>
        <authorList>
            <person name="Ogoti B.M."/>
            <person name="Onyambu F.G."/>
        </authorList>
    </citation>
    <scope>NUCLEOTIDE SEQUENCE</scope>
    <source>
        <strain evidence="1">242</strain>
    </source>
</reference>
<accession>A0A941J6A2</accession>
<dbReference type="AlphaFoldDB" id="A0A941J6A2"/>
<sequence>MKNFGNDSVKGKIKVDAPVGWSGRHNELEYELSGTEEKNLPIKAIPSKESSGSSQFTITALRGRPNNWLQEYKYIRQHDAWRKF</sequence>
<evidence type="ECO:0000313" key="1">
    <source>
        <dbReference type="EMBL" id="MBR8645887.1"/>
    </source>
</evidence>